<dbReference type="PROSITE" id="PS01360">
    <property type="entry name" value="ZF_MYND_1"/>
    <property type="match status" value="1"/>
</dbReference>
<dbReference type="OMA" id="YIHFVCD"/>
<evidence type="ECO:0000256" key="4">
    <source>
        <dbReference type="PROSITE-ProRule" id="PRU00134"/>
    </source>
</evidence>
<dbReference type="InterPro" id="IPR002893">
    <property type="entry name" value="Znf_MYND"/>
</dbReference>
<evidence type="ECO:0000313" key="6">
    <source>
        <dbReference type="EMBL" id="OJT11623.1"/>
    </source>
</evidence>
<proteinExistence type="predicted"/>
<dbReference type="EMBL" id="MNAD01000604">
    <property type="protein sequence ID" value="OJT11623.1"/>
    <property type="molecule type" value="Genomic_DNA"/>
</dbReference>
<evidence type="ECO:0000256" key="2">
    <source>
        <dbReference type="ARBA" id="ARBA00022771"/>
    </source>
</evidence>
<accession>A0A1M2VVJ8</accession>
<evidence type="ECO:0000256" key="1">
    <source>
        <dbReference type="ARBA" id="ARBA00022723"/>
    </source>
</evidence>
<evidence type="ECO:0000259" key="5">
    <source>
        <dbReference type="PROSITE" id="PS50865"/>
    </source>
</evidence>
<keyword evidence="3" id="KW-0862">Zinc</keyword>
<keyword evidence="2 4" id="KW-0863">Zinc-finger</keyword>
<keyword evidence="7" id="KW-1185">Reference proteome</keyword>
<dbReference type="Gene3D" id="6.10.140.2220">
    <property type="match status" value="1"/>
</dbReference>
<dbReference type="Pfam" id="PF01753">
    <property type="entry name" value="zf-MYND"/>
    <property type="match status" value="1"/>
</dbReference>
<gene>
    <name evidence="6" type="ORF">TRAPUB_11851</name>
</gene>
<protein>
    <recommendedName>
        <fullName evidence="5">MYND-type domain-containing protein</fullName>
    </recommendedName>
</protein>
<keyword evidence="1" id="KW-0479">Metal-binding</keyword>
<dbReference type="SUPFAM" id="SSF144232">
    <property type="entry name" value="HIT/MYND zinc finger-like"/>
    <property type="match status" value="1"/>
</dbReference>
<dbReference type="OrthoDB" id="9922773at2759"/>
<organism evidence="6 7">
    <name type="scientific">Trametes pubescens</name>
    <name type="common">White-rot fungus</name>
    <dbReference type="NCBI Taxonomy" id="154538"/>
    <lineage>
        <taxon>Eukaryota</taxon>
        <taxon>Fungi</taxon>
        <taxon>Dikarya</taxon>
        <taxon>Basidiomycota</taxon>
        <taxon>Agaricomycotina</taxon>
        <taxon>Agaricomycetes</taxon>
        <taxon>Polyporales</taxon>
        <taxon>Polyporaceae</taxon>
        <taxon>Trametes</taxon>
    </lineage>
</organism>
<dbReference type="STRING" id="154538.A0A1M2VVJ8"/>
<evidence type="ECO:0000256" key="3">
    <source>
        <dbReference type="ARBA" id="ARBA00022833"/>
    </source>
</evidence>
<sequence>MAARPGISLPAPPLKEWERADKLNIELIGYGWAEKRVMVRLHLPKDRDPDRIQLAVALMGRDIKHSKHWLCEICGAPARETHFQNLSWHHLDPPRLIIYIHFVCDMDKAHVRAGLTTSHNMLNLAQGGAMGPMPSFDAFGQRPAGVAYPLAGSCAGCQRDETAGAELMRCSKCKMSRYCGAECQKKDWKRHKVSCGMVYSVSFENWD</sequence>
<dbReference type="Proteomes" id="UP000184267">
    <property type="component" value="Unassembled WGS sequence"/>
</dbReference>
<evidence type="ECO:0000313" key="7">
    <source>
        <dbReference type="Proteomes" id="UP000184267"/>
    </source>
</evidence>
<dbReference type="GO" id="GO:0008270">
    <property type="term" value="F:zinc ion binding"/>
    <property type="evidence" value="ECO:0007669"/>
    <property type="project" value="UniProtKB-KW"/>
</dbReference>
<feature type="domain" description="MYND-type" evidence="5">
    <location>
        <begin position="154"/>
        <end position="195"/>
    </location>
</feature>
<comment type="caution">
    <text evidence="6">The sequence shown here is derived from an EMBL/GenBank/DDBJ whole genome shotgun (WGS) entry which is preliminary data.</text>
</comment>
<dbReference type="AlphaFoldDB" id="A0A1M2VVJ8"/>
<reference evidence="6 7" key="1">
    <citation type="submission" date="2016-10" db="EMBL/GenBank/DDBJ databases">
        <title>Genome sequence of the basidiomycete white-rot fungus Trametes pubescens.</title>
        <authorList>
            <person name="Makela M.R."/>
            <person name="Granchi Z."/>
            <person name="Peng M."/>
            <person name="De Vries R.P."/>
            <person name="Grigoriev I."/>
            <person name="Riley R."/>
            <person name="Hilden K."/>
        </authorList>
    </citation>
    <scope>NUCLEOTIDE SEQUENCE [LARGE SCALE GENOMIC DNA]</scope>
    <source>
        <strain evidence="6 7">FBCC735</strain>
    </source>
</reference>
<dbReference type="PROSITE" id="PS50865">
    <property type="entry name" value="ZF_MYND_2"/>
    <property type="match status" value="1"/>
</dbReference>
<name>A0A1M2VVJ8_TRAPU</name>